<evidence type="ECO:0000313" key="2">
    <source>
        <dbReference type="Proteomes" id="UP000000440"/>
    </source>
</evidence>
<dbReference type="EMBL" id="BA000039">
    <property type="protein sequence ID" value="BAC08095.1"/>
    <property type="molecule type" value="Genomic_DNA"/>
</dbReference>
<keyword evidence="2" id="KW-1185">Reference proteome</keyword>
<sequence>MLGGISHALVSAVEEACFFHTVTRQQQTRMELKGSHPLTANYSVLRPEVSHDPQGHPYSGSE</sequence>
<organism evidence="1 2">
    <name type="scientific">Thermosynechococcus vestitus (strain NIES-2133 / IAM M-273 / BP-1)</name>
    <dbReference type="NCBI Taxonomy" id="197221"/>
    <lineage>
        <taxon>Bacteria</taxon>
        <taxon>Bacillati</taxon>
        <taxon>Cyanobacteriota</taxon>
        <taxon>Cyanophyceae</taxon>
        <taxon>Acaryochloridales</taxon>
        <taxon>Thermosynechococcaceae</taxon>
        <taxon>Thermosynechococcus</taxon>
    </lineage>
</organism>
<reference evidence="1 2" key="1">
    <citation type="journal article" date="2002" name="DNA Res.">
        <title>Complete genome structure of the thermophilic cyanobacterium Thermosynechococcus elongatus BP-1.</title>
        <authorList>
            <person name="Nakamura Y."/>
            <person name="Kaneko T."/>
            <person name="Sato S."/>
            <person name="Ikeuchi M."/>
            <person name="Katoh H."/>
            <person name="Sasamoto S."/>
            <person name="Watanabe A."/>
            <person name="Iriguchi M."/>
            <person name="Kawashima K."/>
            <person name="Kimura T."/>
            <person name="Kishida Y."/>
            <person name="Kiyokawa C."/>
            <person name="Kohara M."/>
            <person name="Matsumoto M."/>
            <person name="Matsuno A."/>
            <person name="Nakazaki N."/>
            <person name="Shimpo S."/>
            <person name="Sugimoto M."/>
            <person name="Takeuchi C."/>
            <person name="Yamada M."/>
            <person name="Tabata S."/>
        </authorList>
    </citation>
    <scope>NUCLEOTIDE SEQUENCE [LARGE SCALE GENOMIC DNA]</scope>
    <source>
        <strain evidence="2">IAM M-273 / NIES-2133 / BP-1</strain>
    </source>
</reference>
<dbReference type="AlphaFoldDB" id="Q8DLF0"/>
<dbReference type="PATRIC" id="fig|197221.4.peg.572"/>
<proteinExistence type="predicted"/>
<dbReference type="STRING" id="197221.gene:10747133"/>
<dbReference type="EnsemblBacteria" id="BAC08095">
    <property type="protein sequence ID" value="BAC08095"/>
    <property type="gene ID" value="BAC08095"/>
</dbReference>
<dbReference type="eggNOG" id="COG1335">
    <property type="taxonomic scope" value="Bacteria"/>
</dbReference>
<dbReference type="Proteomes" id="UP000000440">
    <property type="component" value="Chromosome"/>
</dbReference>
<evidence type="ECO:0000313" key="1">
    <source>
        <dbReference type="EMBL" id="BAC08095.1"/>
    </source>
</evidence>
<name>Q8DLF0_THEVB</name>
<dbReference type="KEGG" id="tel:tsl0543"/>
<accession>Q8DLF0</accession>
<protein>
    <submittedName>
        <fullName evidence="1">Tsl0543 protein</fullName>
    </submittedName>
</protein>
<gene>
    <name evidence="1" type="ordered locus">tsl0543</name>
</gene>